<evidence type="ECO:0000313" key="4">
    <source>
        <dbReference type="Proteomes" id="UP000066284"/>
    </source>
</evidence>
<dbReference type="InterPro" id="IPR002589">
    <property type="entry name" value="Macro_dom"/>
</dbReference>
<dbReference type="EMBL" id="LN885086">
    <property type="protein sequence ID" value="CUQ65941.1"/>
    <property type="molecule type" value="Genomic_DNA"/>
</dbReference>
<dbReference type="CDD" id="cd02901">
    <property type="entry name" value="Macro_Poa1p-like"/>
    <property type="match status" value="1"/>
</dbReference>
<proteinExistence type="predicted"/>
<evidence type="ECO:0000256" key="1">
    <source>
        <dbReference type="ARBA" id="ARBA00035885"/>
    </source>
</evidence>
<comment type="catalytic activity">
    <reaction evidence="1">
        <text>an N-(ADP-alpha-D-ribosyl)-thymidine in DNA + H2O = a thymidine in DNA + ADP-D-ribose</text>
        <dbReference type="Rhea" id="RHEA:71655"/>
        <dbReference type="Rhea" id="RHEA-COMP:13556"/>
        <dbReference type="Rhea" id="RHEA-COMP:18051"/>
        <dbReference type="ChEBI" id="CHEBI:15377"/>
        <dbReference type="ChEBI" id="CHEBI:57967"/>
        <dbReference type="ChEBI" id="CHEBI:137386"/>
        <dbReference type="ChEBI" id="CHEBI:191199"/>
    </reaction>
    <physiologicalReaction direction="left-to-right" evidence="1">
        <dbReference type="Rhea" id="RHEA:71656"/>
    </physiologicalReaction>
</comment>
<protein>
    <submittedName>
        <fullName evidence="3">Appr-1-p processing domain protein</fullName>
    </submittedName>
</protein>
<dbReference type="RefSeq" id="WP_062483648.1">
    <property type="nucleotide sequence ID" value="NZ_LN885086.1"/>
</dbReference>
<dbReference type="PROSITE" id="PS51154">
    <property type="entry name" value="MACRO"/>
    <property type="match status" value="1"/>
</dbReference>
<sequence length="350" mass="39446">MIEYKKGNILEEDTEALVNTVNCVGFMGRGIALQFKKAWPENFKAYAAACRRREVQPGRMFVFETGRLANPRYIINFPTKRHWRGKARIEDVEAGLKALVREIWQRNIRSVALPPLGAGLGGLDWAKVRTLIERSMSELSNVRAVVFEPAGTPVLPRSMRKGKAPKMTPGRAALLGLMERYLAGLLDPFVSLLEVHKLMYFMQEAGESLRLRFAKGPYGPYAENMRHVLSEIDGYYISGYGSGGDAPDKVLEIVPGAVDDARRTLEERPQTLKRFERVAGLVEGFESPFGLELLATVHWIVTREHPASEDGLLEHFYGWADRKRRFSPGQIHLAAKVLREKGWIAEQPAQ</sequence>
<dbReference type="Pfam" id="PF01661">
    <property type="entry name" value="Macro"/>
    <property type="match status" value="1"/>
</dbReference>
<dbReference type="Gene3D" id="3.40.220.10">
    <property type="entry name" value="Leucine Aminopeptidase, subunit E, domain 1"/>
    <property type="match status" value="1"/>
</dbReference>
<keyword evidence="4" id="KW-1185">Reference proteome</keyword>
<dbReference type="SMART" id="SM00506">
    <property type="entry name" value="A1pp"/>
    <property type="match status" value="1"/>
</dbReference>
<dbReference type="InterPro" id="IPR050892">
    <property type="entry name" value="ADP-ribose_metab_enzymes"/>
</dbReference>
<dbReference type="GO" id="GO:0140291">
    <property type="term" value="P:peptidyl-glutamate ADP-deribosylation"/>
    <property type="evidence" value="ECO:0007669"/>
    <property type="project" value="TreeGrafter"/>
</dbReference>
<name>A0A0S4KPM0_9BACT</name>
<gene>
    <name evidence="3" type="ORF">NITINOP_0966</name>
</gene>
<dbReference type="SUPFAM" id="SSF52949">
    <property type="entry name" value="Macro domain-like"/>
    <property type="match status" value="1"/>
</dbReference>
<dbReference type="KEGG" id="nio:NITINOP_0966"/>
<dbReference type="PANTHER" id="PTHR12521">
    <property type="entry name" value="PROTEIN C6ORF130"/>
    <property type="match status" value="1"/>
</dbReference>
<dbReference type="InterPro" id="IPR043472">
    <property type="entry name" value="Macro_dom-like"/>
</dbReference>
<evidence type="ECO:0000313" key="3">
    <source>
        <dbReference type="EMBL" id="CUQ65941.1"/>
    </source>
</evidence>
<dbReference type="OrthoDB" id="9780211at2"/>
<dbReference type="PANTHER" id="PTHR12521:SF0">
    <property type="entry name" value="ADP-RIBOSE GLYCOHYDROLASE OARD1"/>
    <property type="match status" value="1"/>
</dbReference>
<dbReference type="STRING" id="1715989.NITINOP_0966"/>
<dbReference type="AlphaFoldDB" id="A0A0S4KPM0"/>
<dbReference type="Proteomes" id="UP000066284">
    <property type="component" value="Chromosome 1"/>
</dbReference>
<feature type="domain" description="Macro" evidence="2">
    <location>
        <begin position="1"/>
        <end position="163"/>
    </location>
</feature>
<evidence type="ECO:0000259" key="2">
    <source>
        <dbReference type="PROSITE" id="PS51154"/>
    </source>
</evidence>
<reference evidence="4" key="1">
    <citation type="submission" date="2015-09" db="EMBL/GenBank/DDBJ databases">
        <authorList>
            <person name="Daims H."/>
        </authorList>
    </citation>
    <scope>NUCLEOTIDE SEQUENCE [LARGE SCALE GENOMIC DNA]</scope>
</reference>
<accession>A0A0S4KPM0</accession>
<organism evidence="3 4">
    <name type="scientific">Candidatus Nitrospira inopinata</name>
    <dbReference type="NCBI Taxonomy" id="1715989"/>
    <lineage>
        <taxon>Bacteria</taxon>
        <taxon>Pseudomonadati</taxon>
        <taxon>Nitrospirota</taxon>
        <taxon>Nitrospiria</taxon>
        <taxon>Nitrospirales</taxon>
        <taxon>Nitrospiraceae</taxon>
        <taxon>Nitrospira</taxon>
    </lineage>
</organism>